<organism evidence="1">
    <name type="scientific">marine sediment metagenome</name>
    <dbReference type="NCBI Taxonomy" id="412755"/>
    <lineage>
        <taxon>unclassified sequences</taxon>
        <taxon>metagenomes</taxon>
        <taxon>ecological metagenomes</taxon>
    </lineage>
</organism>
<accession>A0A0F9C6M4</accession>
<sequence length="109" mass="12388">MEILQVAQQIEQKIRLLERGRTELEQLARNKANTIGEYIKKLEGTIITIKDSGNLPATLTPKVAEGQCWKERVAMELAGALYQVQIKKMESVQAELNGFQSINRYLDNK</sequence>
<gene>
    <name evidence="1" type="ORF">LCGC14_2704290</name>
</gene>
<dbReference type="AlphaFoldDB" id="A0A0F9C6M4"/>
<comment type="caution">
    <text evidence="1">The sequence shown here is derived from an EMBL/GenBank/DDBJ whole genome shotgun (WGS) entry which is preliminary data.</text>
</comment>
<dbReference type="EMBL" id="LAZR01048270">
    <property type="protein sequence ID" value="KKK92301.1"/>
    <property type="molecule type" value="Genomic_DNA"/>
</dbReference>
<protein>
    <submittedName>
        <fullName evidence="1">Uncharacterized protein</fullName>
    </submittedName>
</protein>
<reference evidence="1" key="1">
    <citation type="journal article" date="2015" name="Nature">
        <title>Complex archaea that bridge the gap between prokaryotes and eukaryotes.</title>
        <authorList>
            <person name="Spang A."/>
            <person name="Saw J.H."/>
            <person name="Jorgensen S.L."/>
            <person name="Zaremba-Niedzwiedzka K."/>
            <person name="Martijn J."/>
            <person name="Lind A.E."/>
            <person name="van Eijk R."/>
            <person name="Schleper C."/>
            <person name="Guy L."/>
            <person name="Ettema T.J."/>
        </authorList>
    </citation>
    <scope>NUCLEOTIDE SEQUENCE</scope>
</reference>
<name>A0A0F9C6M4_9ZZZZ</name>
<proteinExistence type="predicted"/>
<evidence type="ECO:0000313" key="1">
    <source>
        <dbReference type="EMBL" id="KKK92301.1"/>
    </source>
</evidence>